<reference evidence="4 5" key="1">
    <citation type="submission" date="2018-05" db="EMBL/GenBank/DDBJ databases">
        <title>Chitinophaga sp. nov., isolated from rhizosphere soil of Alhagi.</title>
        <authorList>
            <person name="Liu Y."/>
        </authorList>
    </citation>
    <scope>NUCLEOTIDE SEQUENCE [LARGE SCALE GENOMIC DNA]</scope>
    <source>
        <strain evidence="4 5">T22</strain>
    </source>
</reference>
<name>A0ABN5LPK7_9BACT</name>
<feature type="domain" description="Bacterial sugar transferase" evidence="3">
    <location>
        <begin position="6"/>
        <end position="201"/>
    </location>
</feature>
<dbReference type="EMBL" id="CP029600">
    <property type="protein sequence ID" value="AWO01187.1"/>
    <property type="molecule type" value="Genomic_DNA"/>
</dbReference>
<proteinExistence type="inferred from homology"/>
<keyword evidence="5" id="KW-1185">Reference proteome</keyword>
<dbReference type="PANTHER" id="PTHR30576">
    <property type="entry name" value="COLANIC BIOSYNTHESIS UDP-GLUCOSE LIPID CARRIER TRANSFERASE"/>
    <property type="match status" value="1"/>
</dbReference>
<keyword evidence="2" id="KW-1133">Transmembrane helix</keyword>
<evidence type="ECO:0000256" key="2">
    <source>
        <dbReference type="SAM" id="Phobius"/>
    </source>
</evidence>
<dbReference type="InterPro" id="IPR003362">
    <property type="entry name" value="Bact_transf"/>
</dbReference>
<dbReference type="Proteomes" id="UP000246099">
    <property type="component" value="Chromosome"/>
</dbReference>
<keyword evidence="2" id="KW-0472">Membrane</keyword>
<comment type="similarity">
    <text evidence="1">Belongs to the bacterial sugar transferase family.</text>
</comment>
<protein>
    <submittedName>
        <fullName evidence="4">Lipid carrier--UDP-N-acetylgalactosaminyltransferase</fullName>
    </submittedName>
</protein>
<evidence type="ECO:0000259" key="3">
    <source>
        <dbReference type="Pfam" id="PF02397"/>
    </source>
</evidence>
<organism evidence="4 5">
    <name type="scientific">Chitinophaga alhagiae</name>
    <dbReference type="NCBI Taxonomy" id="2203219"/>
    <lineage>
        <taxon>Bacteria</taxon>
        <taxon>Pseudomonadati</taxon>
        <taxon>Bacteroidota</taxon>
        <taxon>Chitinophagia</taxon>
        <taxon>Chitinophagales</taxon>
        <taxon>Chitinophagaceae</taxon>
        <taxon>Chitinophaga</taxon>
    </lineage>
</organism>
<dbReference type="PANTHER" id="PTHR30576:SF20">
    <property type="entry name" value="QUINOVOSAMINEPHOSPHOTRANSFERAE-RELATED"/>
    <property type="match status" value="1"/>
</dbReference>
<dbReference type="Pfam" id="PF02397">
    <property type="entry name" value="Bac_transf"/>
    <property type="match status" value="1"/>
</dbReference>
<gene>
    <name evidence="4" type="ORF">DLD77_05520</name>
</gene>
<accession>A0ABN5LPK7</accession>
<dbReference type="RefSeq" id="WP_119077402.1">
    <property type="nucleotide sequence ID" value="NZ_CP029600.1"/>
</dbReference>
<evidence type="ECO:0000313" key="5">
    <source>
        <dbReference type="Proteomes" id="UP000246099"/>
    </source>
</evidence>
<evidence type="ECO:0000313" key="4">
    <source>
        <dbReference type="EMBL" id="AWO01187.1"/>
    </source>
</evidence>
<feature type="transmembrane region" description="Helical" evidence="2">
    <location>
        <begin position="12"/>
        <end position="34"/>
    </location>
</feature>
<evidence type="ECO:0000256" key="1">
    <source>
        <dbReference type="ARBA" id="ARBA00006464"/>
    </source>
</evidence>
<keyword evidence="2" id="KW-0812">Transmembrane</keyword>
<sequence length="219" mass="25828">MYSITKRIFDLAFASLLLLLLLPFMLPICIILLFTDEREVFYRQERIGYCNRKFGIWKFATMLKNSPNMPGGEITLRNDPRVTRIGRFLRFSKINELPQLLNILSGEMSFVGPRPLMKKSFDQYSPEVQEKVYQSVPGITGIGSIIFRDEEELVTNSNMPPQEFYRLFVFPYKGELELWYHRRRSLYVDFMILILTVVVILAPRTHLPYKVFTDLPKRK</sequence>
<feature type="transmembrane region" description="Helical" evidence="2">
    <location>
        <begin position="186"/>
        <end position="203"/>
    </location>
</feature>